<dbReference type="InterPro" id="IPR003010">
    <property type="entry name" value="C-N_Hydrolase"/>
</dbReference>
<evidence type="ECO:0000313" key="3">
    <source>
        <dbReference type="EMBL" id="AFM40610.1"/>
    </source>
</evidence>
<dbReference type="AlphaFoldDB" id="I4D486"/>
<dbReference type="PANTHER" id="PTHR23088">
    <property type="entry name" value="NITRILASE-RELATED"/>
    <property type="match status" value="1"/>
</dbReference>
<reference evidence="3 4" key="1">
    <citation type="journal article" date="2012" name="J. Bacteriol.">
        <title>Complete genome sequences of Desulfosporosinus orientis DSM765T, Desulfosporosinus youngiae DSM17734T, Desulfosporosinus meridiei DSM13257T, and Desulfosporosinus acidiphilus DSM22704T.</title>
        <authorList>
            <person name="Pester M."/>
            <person name="Brambilla E."/>
            <person name="Alazard D."/>
            <person name="Rattei T."/>
            <person name="Weinmaier T."/>
            <person name="Han J."/>
            <person name="Lucas S."/>
            <person name="Lapidus A."/>
            <person name="Cheng J.F."/>
            <person name="Goodwin L."/>
            <person name="Pitluck S."/>
            <person name="Peters L."/>
            <person name="Ovchinnikova G."/>
            <person name="Teshima H."/>
            <person name="Detter J.C."/>
            <person name="Han C.S."/>
            <person name="Tapia R."/>
            <person name="Land M.L."/>
            <person name="Hauser L."/>
            <person name="Kyrpides N.C."/>
            <person name="Ivanova N.N."/>
            <person name="Pagani I."/>
            <person name="Huntmann M."/>
            <person name="Wei C.L."/>
            <person name="Davenport K.W."/>
            <person name="Daligault H."/>
            <person name="Chain P.S."/>
            <person name="Chen A."/>
            <person name="Mavromatis K."/>
            <person name="Markowitz V."/>
            <person name="Szeto E."/>
            <person name="Mikhailova N."/>
            <person name="Pati A."/>
            <person name="Wagner M."/>
            <person name="Woyke T."/>
            <person name="Ollivier B."/>
            <person name="Klenk H.P."/>
            <person name="Spring S."/>
            <person name="Loy A."/>
        </authorList>
    </citation>
    <scope>NUCLEOTIDE SEQUENCE [LARGE SCALE GENOMIC DNA]</scope>
    <source>
        <strain evidence="4">DSM 22704 / JCM 16185 / SJ4</strain>
    </source>
</reference>
<keyword evidence="1 3" id="KW-0378">Hydrolase</keyword>
<dbReference type="GO" id="GO:0050152">
    <property type="term" value="F:omega-amidase activity"/>
    <property type="evidence" value="ECO:0007669"/>
    <property type="project" value="TreeGrafter"/>
</dbReference>
<dbReference type="PANTHER" id="PTHR23088:SF30">
    <property type="entry name" value="OMEGA-AMIDASE NIT2"/>
    <property type="match status" value="1"/>
</dbReference>
<name>I4D486_DESAJ</name>
<organism evidence="3 4">
    <name type="scientific">Desulfosporosinus acidiphilus (strain DSM 22704 / JCM 16185 / SJ4)</name>
    <dbReference type="NCBI Taxonomy" id="646529"/>
    <lineage>
        <taxon>Bacteria</taxon>
        <taxon>Bacillati</taxon>
        <taxon>Bacillota</taxon>
        <taxon>Clostridia</taxon>
        <taxon>Eubacteriales</taxon>
        <taxon>Desulfitobacteriaceae</taxon>
        <taxon>Desulfosporosinus</taxon>
    </lineage>
</organism>
<dbReference type="GO" id="GO:0006528">
    <property type="term" value="P:asparagine metabolic process"/>
    <property type="evidence" value="ECO:0007669"/>
    <property type="project" value="TreeGrafter"/>
</dbReference>
<dbReference type="Pfam" id="PF00795">
    <property type="entry name" value="CN_hydrolase"/>
    <property type="match status" value="1"/>
</dbReference>
<dbReference type="EMBL" id="CP003639">
    <property type="protein sequence ID" value="AFM40610.1"/>
    <property type="molecule type" value="Genomic_DNA"/>
</dbReference>
<dbReference type="HOGENOM" id="CLU_030130_1_0_9"/>
<evidence type="ECO:0000313" key="4">
    <source>
        <dbReference type="Proteomes" id="UP000002892"/>
    </source>
</evidence>
<dbReference type="InterPro" id="IPR036526">
    <property type="entry name" value="C-N_Hydrolase_sf"/>
</dbReference>
<protein>
    <submittedName>
        <fullName evidence="3">Putative amidohydrolase</fullName>
    </submittedName>
</protein>
<dbReference type="eggNOG" id="COG0388">
    <property type="taxonomic scope" value="Bacteria"/>
</dbReference>
<dbReference type="Gene3D" id="3.60.110.10">
    <property type="entry name" value="Carbon-nitrogen hydrolase"/>
    <property type="match status" value="1"/>
</dbReference>
<feature type="domain" description="CN hydrolase" evidence="2">
    <location>
        <begin position="4"/>
        <end position="251"/>
    </location>
</feature>
<dbReference type="Proteomes" id="UP000002892">
    <property type="component" value="Chromosome"/>
</dbReference>
<sequence>MSMAKLKVAQLQTKVYAEKKQTIEMLSSYLETLSPENVDLITLPEMFACPYQTSNFPIYAEREGDGLWQTCSELAKQHRVYLSAGSMPEVDEAGKVFNTAYVFDREGKQIAKHRKAHLFDINIQDGQHFKESDTLASGNHVTVFDTEFCKMGICICYDFRFPEIARLMVTKGAKIILVPAAFNMTTGPAHWELMFRSRAVDNQAYTLGTAPARDSSSEYISWGHSIAVGPWGNVIGELEEGEGYMIHELDLDVVDQVRAQLPLLHHRRTDMYVLEEVRK</sequence>
<dbReference type="KEGG" id="dai:Desaci_1607"/>
<proteinExistence type="predicted"/>
<dbReference type="PROSITE" id="PS50263">
    <property type="entry name" value="CN_HYDROLASE"/>
    <property type="match status" value="1"/>
</dbReference>
<evidence type="ECO:0000256" key="1">
    <source>
        <dbReference type="ARBA" id="ARBA00022801"/>
    </source>
</evidence>
<dbReference type="STRING" id="646529.Desaci_1607"/>
<dbReference type="GO" id="GO:0006541">
    <property type="term" value="P:glutamine metabolic process"/>
    <property type="evidence" value="ECO:0007669"/>
    <property type="project" value="TreeGrafter"/>
</dbReference>
<dbReference type="CDD" id="cd07572">
    <property type="entry name" value="nit"/>
    <property type="match status" value="1"/>
</dbReference>
<dbReference type="GO" id="GO:0006107">
    <property type="term" value="P:oxaloacetate metabolic process"/>
    <property type="evidence" value="ECO:0007669"/>
    <property type="project" value="TreeGrafter"/>
</dbReference>
<keyword evidence="4" id="KW-1185">Reference proteome</keyword>
<evidence type="ECO:0000259" key="2">
    <source>
        <dbReference type="PROSITE" id="PS50263"/>
    </source>
</evidence>
<dbReference type="SUPFAM" id="SSF56317">
    <property type="entry name" value="Carbon-nitrogen hydrolase"/>
    <property type="match status" value="1"/>
</dbReference>
<dbReference type="InterPro" id="IPR045254">
    <property type="entry name" value="Nit1/2_C-N_Hydrolase"/>
</dbReference>
<accession>I4D486</accession>
<gene>
    <name evidence="3" type="ordered locus">Desaci_1607</name>
</gene>